<dbReference type="EMBL" id="CAJFCV020000003">
    <property type="protein sequence ID" value="CAG9108956.1"/>
    <property type="molecule type" value="Genomic_DNA"/>
</dbReference>
<keyword evidence="3" id="KW-1185">Reference proteome</keyword>
<dbReference type="PANTHER" id="PTHR11567:SF25">
    <property type="entry name" value="PROTEIN FRA10AC1"/>
    <property type="match status" value="1"/>
</dbReference>
<accession>A0A7I8WIB0</accession>
<feature type="compositionally biased region" description="Acidic residues" evidence="1">
    <location>
        <begin position="266"/>
        <end position="285"/>
    </location>
</feature>
<dbReference type="Proteomes" id="UP000659654">
    <property type="component" value="Unassembled WGS sequence"/>
</dbReference>
<protein>
    <submittedName>
        <fullName evidence="2">(pine wood nematode) hypothetical protein</fullName>
    </submittedName>
</protein>
<name>A0A7I8WIB0_BURXY</name>
<dbReference type="EMBL" id="CAJFDI010000003">
    <property type="protein sequence ID" value="CAD5222012.1"/>
    <property type="molecule type" value="Genomic_DNA"/>
</dbReference>
<dbReference type="InterPro" id="IPR050645">
    <property type="entry name" value="Histidine_acid_phosphatase"/>
</dbReference>
<dbReference type="Pfam" id="PF09725">
    <property type="entry name" value="Fra10Ac1"/>
    <property type="match status" value="1"/>
</dbReference>
<organism evidence="2 3">
    <name type="scientific">Bursaphelenchus xylophilus</name>
    <name type="common">Pinewood nematode worm</name>
    <name type="synonym">Aphelenchoides xylophilus</name>
    <dbReference type="NCBI Taxonomy" id="6326"/>
    <lineage>
        <taxon>Eukaryota</taxon>
        <taxon>Metazoa</taxon>
        <taxon>Ecdysozoa</taxon>
        <taxon>Nematoda</taxon>
        <taxon>Chromadorea</taxon>
        <taxon>Rhabditida</taxon>
        <taxon>Tylenchina</taxon>
        <taxon>Tylenchomorpha</taxon>
        <taxon>Aphelenchoidea</taxon>
        <taxon>Aphelenchoididae</taxon>
        <taxon>Bursaphelenchus</taxon>
    </lineage>
</organism>
<dbReference type="AlphaFoldDB" id="A0A7I8WIB0"/>
<reference evidence="2" key="1">
    <citation type="submission" date="2020-09" db="EMBL/GenBank/DDBJ databases">
        <authorList>
            <person name="Kikuchi T."/>
        </authorList>
    </citation>
    <scope>NUCLEOTIDE SEQUENCE</scope>
    <source>
        <strain evidence="2">Ka4C1</strain>
    </source>
</reference>
<dbReference type="Proteomes" id="UP000582659">
    <property type="component" value="Unassembled WGS sequence"/>
</dbReference>
<dbReference type="GO" id="GO:0016791">
    <property type="term" value="F:phosphatase activity"/>
    <property type="evidence" value="ECO:0007669"/>
    <property type="project" value="TreeGrafter"/>
</dbReference>
<proteinExistence type="predicted"/>
<feature type="region of interest" description="Disordered" evidence="1">
    <location>
        <begin position="198"/>
        <end position="285"/>
    </location>
</feature>
<gene>
    <name evidence="2" type="ORF">BXYJ_LOCUS6980</name>
</gene>
<evidence type="ECO:0000256" key="1">
    <source>
        <dbReference type="SAM" id="MobiDB-lite"/>
    </source>
</evidence>
<evidence type="ECO:0000313" key="2">
    <source>
        <dbReference type="EMBL" id="CAD5222012.1"/>
    </source>
</evidence>
<dbReference type="InterPro" id="IPR019129">
    <property type="entry name" value="Folate-sensitive_fs_Fra10Ac1"/>
</dbReference>
<sequence length="285" mass="33681">MKRHYDEPNPFLPDIKRTMEKVPDAGQKQIVRFKRNFVSLDAYTRHKMMVNTYLLNVKGATNTLQRDSSKDKGVYDVVKENHRFLWGDEDLTDVAKNWDKQLAKRYYDKLYKEYCIADLSKFEKNKIGLRWRTEKEVVNGKGQFECGGKHCEKKKKLTSWEVNFAYEEHGEKKNALVKVRLCPECSLKLNFFSKKKKIKKEKEKRKKKHKKRRRESSSESTSEAEEPSSSQAKIKEEVDDIRKGEHQNKKVDDEAEEIWSKPVSVNEEEPSVEDDMESFFDDLLL</sequence>
<evidence type="ECO:0000313" key="3">
    <source>
        <dbReference type="Proteomes" id="UP000659654"/>
    </source>
</evidence>
<comment type="caution">
    <text evidence="2">The sequence shown here is derived from an EMBL/GenBank/DDBJ whole genome shotgun (WGS) entry which is preliminary data.</text>
</comment>
<dbReference type="PANTHER" id="PTHR11567">
    <property type="entry name" value="ACID PHOSPHATASE-RELATED"/>
    <property type="match status" value="1"/>
</dbReference>
<dbReference type="OrthoDB" id="197967at2759"/>
<feature type="compositionally biased region" description="Basic and acidic residues" evidence="1">
    <location>
        <begin position="233"/>
        <end position="252"/>
    </location>
</feature>
<feature type="compositionally biased region" description="Basic residues" evidence="1">
    <location>
        <begin position="198"/>
        <end position="214"/>
    </location>
</feature>